<evidence type="ECO:0000313" key="6">
    <source>
        <dbReference type="Proteomes" id="UP001418222"/>
    </source>
</evidence>
<comment type="caution">
    <text evidence="5">The sequence shown here is derived from an EMBL/GenBank/DDBJ whole genome shotgun (WGS) entry which is preliminary data.</text>
</comment>
<reference evidence="5 6" key="1">
    <citation type="journal article" date="2022" name="Nat. Plants">
        <title>Genomes of leafy and leafless Platanthera orchids illuminate the evolution of mycoheterotrophy.</title>
        <authorList>
            <person name="Li M.H."/>
            <person name="Liu K.W."/>
            <person name="Li Z."/>
            <person name="Lu H.C."/>
            <person name="Ye Q.L."/>
            <person name="Zhang D."/>
            <person name="Wang J.Y."/>
            <person name="Li Y.F."/>
            <person name="Zhong Z.M."/>
            <person name="Liu X."/>
            <person name="Yu X."/>
            <person name="Liu D.K."/>
            <person name="Tu X.D."/>
            <person name="Liu B."/>
            <person name="Hao Y."/>
            <person name="Liao X.Y."/>
            <person name="Jiang Y.T."/>
            <person name="Sun W.H."/>
            <person name="Chen J."/>
            <person name="Chen Y.Q."/>
            <person name="Ai Y."/>
            <person name="Zhai J.W."/>
            <person name="Wu S.S."/>
            <person name="Zhou Z."/>
            <person name="Hsiao Y.Y."/>
            <person name="Wu W.L."/>
            <person name="Chen Y.Y."/>
            <person name="Lin Y.F."/>
            <person name="Hsu J.L."/>
            <person name="Li C.Y."/>
            <person name="Wang Z.W."/>
            <person name="Zhao X."/>
            <person name="Zhong W.Y."/>
            <person name="Ma X.K."/>
            <person name="Ma L."/>
            <person name="Huang J."/>
            <person name="Chen G.Z."/>
            <person name="Huang M.Z."/>
            <person name="Huang L."/>
            <person name="Peng D.H."/>
            <person name="Luo Y.B."/>
            <person name="Zou S.Q."/>
            <person name="Chen S.P."/>
            <person name="Lan S."/>
            <person name="Tsai W.C."/>
            <person name="Van de Peer Y."/>
            <person name="Liu Z.J."/>
        </authorList>
    </citation>
    <scope>NUCLEOTIDE SEQUENCE [LARGE SCALE GENOMIC DNA]</scope>
    <source>
        <strain evidence="5">Lor287</strain>
    </source>
</reference>
<dbReference type="PANTHER" id="PTHR46993:SF6">
    <property type="entry name" value="MYB TRANSCRIPTION FACTOR"/>
    <property type="match status" value="1"/>
</dbReference>
<keyword evidence="1" id="KW-0238">DNA-binding</keyword>
<evidence type="ECO:0000259" key="4">
    <source>
        <dbReference type="PROSITE" id="PS51294"/>
    </source>
</evidence>
<feature type="region of interest" description="Disordered" evidence="2">
    <location>
        <begin position="357"/>
        <end position="385"/>
    </location>
</feature>
<evidence type="ECO:0000256" key="1">
    <source>
        <dbReference type="ARBA" id="ARBA00023125"/>
    </source>
</evidence>
<feature type="compositionally biased region" description="Basic and acidic residues" evidence="2">
    <location>
        <begin position="369"/>
        <end position="383"/>
    </location>
</feature>
<dbReference type="InterPro" id="IPR009057">
    <property type="entry name" value="Homeodomain-like_sf"/>
</dbReference>
<evidence type="ECO:0000256" key="2">
    <source>
        <dbReference type="SAM" id="MobiDB-lite"/>
    </source>
</evidence>
<gene>
    <name evidence="5" type="primary">TRB3</name>
    <name evidence="5" type="ORF">KSP39_PZI007584</name>
</gene>
<dbReference type="InterPro" id="IPR001005">
    <property type="entry name" value="SANT/Myb"/>
</dbReference>
<organism evidence="5 6">
    <name type="scientific">Platanthera zijinensis</name>
    <dbReference type="NCBI Taxonomy" id="2320716"/>
    <lineage>
        <taxon>Eukaryota</taxon>
        <taxon>Viridiplantae</taxon>
        <taxon>Streptophyta</taxon>
        <taxon>Embryophyta</taxon>
        <taxon>Tracheophyta</taxon>
        <taxon>Spermatophyta</taxon>
        <taxon>Magnoliopsida</taxon>
        <taxon>Liliopsida</taxon>
        <taxon>Asparagales</taxon>
        <taxon>Orchidaceae</taxon>
        <taxon>Orchidoideae</taxon>
        <taxon>Orchideae</taxon>
        <taxon>Orchidinae</taxon>
        <taxon>Platanthera</taxon>
    </lineage>
</organism>
<dbReference type="PROSITE" id="PS50090">
    <property type="entry name" value="MYB_LIKE"/>
    <property type="match status" value="1"/>
</dbReference>
<dbReference type="EMBL" id="JBBWWQ010000006">
    <property type="protein sequence ID" value="KAK8944966.1"/>
    <property type="molecule type" value="Genomic_DNA"/>
</dbReference>
<dbReference type="GO" id="GO:0003677">
    <property type="term" value="F:DNA binding"/>
    <property type="evidence" value="ECO:0007669"/>
    <property type="project" value="UniProtKB-KW"/>
</dbReference>
<dbReference type="InterPro" id="IPR017930">
    <property type="entry name" value="Myb_dom"/>
</dbReference>
<feature type="domain" description="Myb-like" evidence="3">
    <location>
        <begin position="499"/>
        <end position="554"/>
    </location>
</feature>
<dbReference type="PROSITE" id="PS51294">
    <property type="entry name" value="HTH_MYB"/>
    <property type="match status" value="1"/>
</dbReference>
<accession>A0AAP0BPH1</accession>
<dbReference type="SUPFAM" id="SSF46689">
    <property type="entry name" value="Homeodomain-like"/>
    <property type="match status" value="1"/>
</dbReference>
<evidence type="ECO:0000259" key="3">
    <source>
        <dbReference type="PROSITE" id="PS50090"/>
    </source>
</evidence>
<name>A0AAP0BPH1_9ASPA</name>
<proteinExistence type="predicted"/>
<dbReference type="Pfam" id="PF00249">
    <property type="entry name" value="Myb_DNA-binding"/>
    <property type="match status" value="1"/>
</dbReference>
<sequence length="557" mass="62572">MANAPAPEPQNSKPSASFVNTAGGVTGLDVSHIQTWDNNTASLTLEFILRQPAIPDFVVNAAFLALPLSYPISPRLKTAILFRRLASDLALRSVSEKTLEIFEIIEELDRETRKSRPSQAMKSAYCAVASSCTATALRQNVNAFLDCFHRIWVLRFSDIEKSPAAALISEELYEVRNIFWEAVKDPEIRGLVANIDLEETLDLVRDYLEQVWSMEPLFPDIAIDGIVEDSQARRENTGLSGSQLGKGEGLAINVEEQQFLKSSDNYMQRVVQDTVLNPGNRARELLVENPEKTCGEQFKGNDGLDRSIELVSNSEIGFGDTRTEGNETDCDKEQTIRSNHQRMMQSTLLDAANKAIESPANNPEEPCDEELRGNDGHHRRDEMASTSAIGDQDTITVGNEAGTVLDKHPDLSCLQKMEEIHSTSVEKVPDSSPHGENYSTKNICNADSLPRSSLMEKNQTAHTFEWTDSPLQEGRLRLHTPERKACSPLKLIDDDRKLTKRRKIRKWTLLEEDTLRKAVTKYGKGSWKLILGANLTVFEERTEVDLKDKWRNMTRKK</sequence>
<feature type="domain" description="HTH myb-type" evidence="4">
    <location>
        <begin position="499"/>
        <end position="557"/>
    </location>
</feature>
<dbReference type="Gene3D" id="1.10.246.220">
    <property type="match status" value="1"/>
</dbReference>
<protein>
    <submittedName>
        <fullName evidence="5">Telomere repeat-binding factor 3</fullName>
    </submittedName>
</protein>
<keyword evidence="6" id="KW-1185">Reference proteome</keyword>
<dbReference type="AlphaFoldDB" id="A0AAP0BPH1"/>
<dbReference type="PANTHER" id="PTHR46993">
    <property type="entry name" value="MYB TRANSCRIPTION FACTOR"/>
    <property type="match status" value="1"/>
</dbReference>
<dbReference type="CDD" id="cd11660">
    <property type="entry name" value="SANT_TRF"/>
    <property type="match status" value="1"/>
</dbReference>
<dbReference type="Proteomes" id="UP001418222">
    <property type="component" value="Unassembled WGS sequence"/>
</dbReference>
<evidence type="ECO:0000313" key="5">
    <source>
        <dbReference type="EMBL" id="KAK8944966.1"/>
    </source>
</evidence>
<dbReference type="SMART" id="SM00717">
    <property type="entry name" value="SANT"/>
    <property type="match status" value="1"/>
</dbReference>